<accession>A0A1W1VU37</accession>
<dbReference type="OrthoDB" id="2665329at2"/>
<keyword evidence="2" id="KW-1185">Reference proteome</keyword>
<dbReference type="Proteomes" id="UP000192569">
    <property type="component" value="Chromosome I"/>
</dbReference>
<sequence>METLGEQMLRERLDPRPDLKKDSWLWEVLLHYVYGTGLYWVLHGFRCAGTLLVVKDDGSVVMRPHIGPDGWENLEQYMDFREQHLVPRKEELERVLRDLATALAEYRKEKLRNTVPKEY</sequence>
<name>A0A1W1VU37_9FIRM</name>
<proteinExistence type="predicted"/>
<reference evidence="1 2" key="1">
    <citation type="submission" date="2017-04" db="EMBL/GenBank/DDBJ databases">
        <authorList>
            <person name="Afonso C.L."/>
            <person name="Miller P.J."/>
            <person name="Scott M.A."/>
            <person name="Spackman E."/>
            <person name="Goraichik I."/>
            <person name="Dimitrov K.M."/>
            <person name="Suarez D.L."/>
            <person name="Swayne D.E."/>
        </authorList>
    </citation>
    <scope>NUCLEOTIDE SEQUENCE [LARGE SCALE GENOMIC DNA]</scope>
    <source>
        <strain evidence="1 2">ToBE</strain>
    </source>
</reference>
<organism evidence="1 2">
    <name type="scientific">Thermanaeromonas toyohensis ToBE</name>
    <dbReference type="NCBI Taxonomy" id="698762"/>
    <lineage>
        <taxon>Bacteria</taxon>
        <taxon>Bacillati</taxon>
        <taxon>Bacillota</taxon>
        <taxon>Clostridia</taxon>
        <taxon>Neomoorellales</taxon>
        <taxon>Neomoorellaceae</taxon>
        <taxon>Thermanaeromonas</taxon>
    </lineage>
</organism>
<dbReference type="AlphaFoldDB" id="A0A1W1VU37"/>
<evidence type="ECO:0000313" key="2">
    <source>
        <dbReference type="Proteomes" id="UP000192569"/>
    </source>
</evidence>
<evidence type="ECO:0000313" key="1">
    <source>
        <dbReference type="EMBL" id="SMB96868.1"/>
    </source>
</evidence>
<protein>
    <submittedName>
        <fullName evidence="1">Uncharacterized protein</fullName>
    </submittedName>
</protein>
<dbReference type="STRING" id="698762.SAMN00808754_1696"/>
<gene>
    <name evidence="1" type="ORF">SAMN00808754_1696</name>
</gene>
<dbReference type="RefSeq" id="WP_084665306.1">
    <property type="nucleotide sequence ID" value="NZ_LT838272.1"/>
</dbReference>
<dbReference type="EMBL" id="LT838272">
    <property type="protein sequence ID" value="SMB96868.1"/>
    <property type="molecule type" value="Genomic_DNA"/>
</dbReference>